<reference evidence="2 3" key="1">
    <citation type="journal article" date="2019" name="Emerg. Microbes Infect.">
        <title>Comprehensive subspecies identification of 175 nontuberculous mycobacteria species based on 7547 genomic profiles.</title>
        <authorList>
            <person name="Matsumoto Y."/>
            <person name="Kinjo T."/>
            <person name="Motooka D."/>
            <person name="Nabeya D."/>
            <person name="Jung N."/>
            <person name="Uechi K."/>
            <person name="Horii T."/>
            <person name="Iida T."/>
            <person name="Fujita J."/>
            <person name="Nakamura S."/>
        </authorList>
    </citation>
    <scope>NUCLEOTIDE SEQUENCE [LARGE SCALE GENOMIC DNA]</scope>
    <source>
        <strain evidence="2 3">JCM 30725</strain>
    </source>
</reference>
<name>A0A7I9YXK9_MYCBU</name>
<evidence type="ECO:0000313" key="2">
    <source>
        <dbReference type="EMBL" id="GFG93401.1"/>
    </source>
</evidence>
<organism evidence="2 3">
    <name type="scientific">Mycobacterium bourgelatii</name>
    <dbReference type="NCBI Taxonomy" id="1273442"/>
    <lineage>
        <taxon>Bacteria</taxon>
        <taxon>Bacillati</taxon>
        <taxon>Actinomycetota</taxon>
        <taxon>Actinomycetes</taxon>
        <taxon>Mycobacteriales</taxon>
        <taxon>Mycobacteriaceae</taxon>
        <taxon>Mycobacterium</taxon>
    </lineage>
</organism>
<gene>
    <name evidence="2" type="ORF">MBOU_54430</name>
</gene>
<dbReference type="Proteomes" id="UP000465360">
    <property type="component" value="Unassembled WGS sequence"/>
</dbReference>
<comment type="caution">
    <text evidence="2">The sequence shown here is derived from an EMBL/GenBank/DDBJ whole genome shotgun (WGS) entry which is preliminary data.</text>
</comment>
<proteinExistence type="predicted"/>
<evidence type="ECO:0000313" key="3">
    <source>
        <dbReference type="Proteomes" id="UP000465360"/>
    </source>
</evidence>
<feature type="region of interest" description="Disordered" evidence="1">
    <location>
        <begin position="46"/>
        <end position="77"/>
    </location>
</feature>
<keyword evidence="3" id="KW-1185">Reference proteome</keyword>
<protein>
    <submittedName>
        <fullName evidence="2">Uncharacterized protein</fullName>
    </submittedName>
</protein>
<sequence>MTEVSPEELAKELGFPPATAKGWAWTWQRSGRFEYRKSLTHTTNPDHLIARVPSPTNIPPLRIDERYAAGRRRQSSS</sequence>
<dbReference type="AlphaFoldDB" id="A0A7I9YXK9"/>
<dbReference type="EMBL" id="BLKZ01000002">
    <property type="protein sequence ID" value="GFG93401.1"/>
    <property type="molecule type" value="Genomic_DNA"/>
</dbReference>
<accession>A0A7I9YXK9</accession>
<dbReference type="RefSeq" id="WP_163719173.1">
    <property type="nucleotide sequence ID" value="NZ_BLKZ01000002.1"/>
</dbReference>
<evidence type="ECO:0000256" key="1">
    <source>
        <dbReference type="SAM" id="MobiDB-lite"/>
    </source>
</evidence>